<dbReference type="PANTHER" id="PTHR45228:SF1">
    <property type="entry name" value="CYCLIC DI-GMP PHOSPHODIESTERASE TM_0186"/>
    <property type="match status" value="1"/>
</dbReference>
<dbReference type="CDD" id="cd00077">
    <property type="entry name" value="HDc"/>
    <property type="match status" value="1"/>
</dbReference>
<dbReference type="EMBL" id="JADKNH010000004">
    <property type="protein sequence ID" value="MBF4693207.1"/>
    <property type="molecule type" value="Genomic_DNA"/>
</dbReference>
<reference evidence="3 4" key="1">
    <citation type="submission" date="2020-11" db="EMBL/GenBank/DDBJ databases">
        <title>Fusibacter basophilias sp. nov.</title>
        <authorList>
            <person name="Qiu D."/>
        </authorList>
    </citation>
    <scope>NUCLEOTIDE SEQUENCE [LARGE SCALE GENOMIC DNA]</scope>
    <source>
        <strain evidence="3 4">Q10-2</strain>
    </source>
</reference>
<keyword evidence="4" id="KW-1185">Reference proteome</keyword>
<dbReference type="PROSITE" id="PS51832">
    <property type="entry name" value="HD_GYP"/>
    <property type="match status" value="1"/>
</dbReference>
<dbReference type="SUPFAM" id="SSF109604">
    <property type="entry name" value="HD-domain/PDEase-like"/>
    <property type="match status" value="1"/>
</dbReference>
<dbReference type="CDD" id="cd01949">
    <property type="entry name" value="GGDEF"/>
    <property type="match status" value="1"/>
</dbReference>
<dbReference type="InterPro" id="IPR000160">
    <property type="entry name" value="GGDEF_dom"/>
</dbReference>
<organism evidence="3 4">
    <name type="scientific">Fusibacter ferrireducens</name>
    <dbReference type="NCBI Taxonomy" id="2785058"/>
    <lineage>
        <taxon>Bacteria</taxon>
        <taxon>Bacillati</taxon>
        <taxon>Bacillota</taxon>
        <taxon>Clostridia</taxon>
        <taxon>Eubacteriales</taxon>
        <taxon>Eubacteriales Family XII. Incertae Sedis</taxon>
        <taxon>Fusibacter</taxon>
    </lineage>
</organism>
<sequence>MNQKNNELLRKKIIGLGESSNRKNYYPELMGTIKKLEKINARNSALLEAIPDLLILRDSEGNFFEYYGELILLNEINQDPIKKMVFEAIFDSKWSDKINQTVEAVLAVSETRSFELEIAKKWFEMRIVPTGKDEVLMIVRDITESKYFFEKLEYMATRDYLTGLYNRSFFEERLLELCESGVQDIGLILFDIDGLKLINDAFGHLTGDHMIKAIAEVIKSHFRDRGIIGRLGGDDFGVILENVDEKILDRLIRDLDLKFKYFYELDKKIKMSVSTGYAMHSETVNKTHLLFAKADRMMYQKKLLKSGSVRNEIVTTMMSALEARDYITEGHAERLEFIALFIGQKLGLPQHQLGSLQLLAKFHDFGKVGIPDHILMKPGPLTADEMAIMKTHCEIGQRIASASTELAHIANLILMHHEHWDGGGYPLGLSGEEIPVECRILSLADAYDAMTNDRPYRQAMKRELVLEEIVRFKGKQFDPVLTDLFLKHITQIELLKSDGGDSN</sequence>
<dbReference type="Gene3D" id="3.30.450.20">
    <property type="entry name" value="PAS domain"/>
    <property type="match status" value="1"/>
</dbReference>
<dbReference type="Pfam" id="PF13487">
    <property type="entry name" value="HD_5"/>
    <property type="match status" value="1"/>
</dbReference>
<comment type="caution">
    <text evidence="3">The sequence shown here is derived from an EMBL/GenBank/DDBJ whole genome shotgun (WGS) entry which is preliminary data.</text>
</comment>
<dbReference type="Gene3D" id="3.30.70.270">
    <property type="match status" value="1"/>
</dbReference>
<dbReference type="SUPFAM" id="SSF55073">
    <property type="entry name" value="Nucleotide cyclase"/>
    <property type="match status" value="1"/>
</dbReference>
<dbReference type="Gene3D" id="1.10.3210.10">
    <property type="entry name" value="Hypothetical protein af1432"/>
    <property type="match status" value="1"/>
</dbReference>
<proteinExistence type="predicted"/>
<dbReference type="Proteomes" id="UP000614200">
    <property type="component" value="Unassembled WGS sequence"/>
</dbReference>
<feature type="domain" description="HD-GYP" evidence="2">
    <location>
        <begin position="306"/>
        <end position="501"/>
    </location>
</feature>
<dbReference type="InterPro" id="IPR052020">
    <property type="entry name" value="Cyclic_di-GMP/3'3'-cGAMP_PDE"/>
</dbReference>
<feature type="domain" description="GGDEF" evidence="1">
    <location>
        <begin position="183"/>
        <end position="318"/>
    </location>
</feature>
<gene>
    <name evidence="3" type="ORF">ISU02_08745</name>
</gene>
<evidence type="ECO:0000259" key="2">
    <source>
        <dbReference type="PROSITE" id="PS51832"/>
    </source>
</evidence>
<dbReference type="SMART" id="SM00267">
    <property type="entry name" value="GGDEF"/>
    <property type="match status" value="1"/>
</dbReference>
<protein>
    <submittedName>
        <fullName evidence="3">Diguanylate cyclase</fullName>
    </submittedName>
</protein>
<accession>A0ABR9ZRX3</accession>
<evidence type="ECO:0000313" key="3">
    <source>
        <dbReference type="EMBL" id="MBF4693207.1"/>
    </source>
</evidence>
<dbReference type="InterPro" id="IPR029787">
    <property type="entry name" value="Nucleotide_cyclase"/>
</dbReference>
<name>A0ABR9ZRX3_9FIRM</name>
<evidence type="ECO:0000313" key="4">
    <source>
        <dbReference type="Proteomes" id="UP000614200"/>
    </source>
</evidence>
<dbReference type="InterPro" id="IPR043128">
    <property type="entry name" value="Rev_trsase/Diguanyl_cyclase"/>
</dbReference>
<dbReference type="Pfam" id="PF00990">
    <property type="entry name" value="GGDEF"/>
    <property type="match status" value="1"/>
</dbReference>
<dbReference type="RefSeq" id="WP_194701431.1">
    <property type="nucleotide sequence ID" value="NZ_JADKNH010000004.1"/>
</dbReference>
<dbReference type="NCBIfam" id="TIGR00254">
    <property type="entry name" value="GGDEF"/>
    <property type="match status" value="1"/>
</dbReference>
<dbReference type="PANTHER" id="PTHR45228">
    <property type="entry name" value="CYCLIC DI-GMP PHOSPHODIESTERASE TM_0186-RELATED"/>
    <property type="match status" value="1"/>
</dbReference>
<dbReference type="InterPro" id="IPR003607">
    <property type="entry name" value="HD/PDEase_dom"/>
</dbReference>
<dbReference type="PROSITE" id="PS50887">
    <property type="entry name" value="GGDEF"/>
    <property type="match status" value="1"/>
</dbReference>
<dbReference type="InterPro" id="IPR037522">
    <property type="entry name" value="HD_GYP_dom"/>
</dbReference>
<dbReference type="SMART" id="SM00471">
    <property type="entry name" value="HDc"/>
    <property type="match status" value="1"/>
</dbReference>
<evidence type="ECO:0000259" key="1">
    <source>
        <dbReference type="PROSITE" id="PS50887"/>
    </source>
</evidence>